<evidence type="ECO:0000313" key="2">
    <source>
        <dbReference type="EMBL" id="UYT11153.1"/>
    </source>
</evidence>
<dbReference type="AlphaFoldDB" id="A0AA46TZ41"/>
<dbReference type="EMBL" id="CP109635">
    <property type="protein sequence ID" value="UYT11153.1"/>
    <property type="molecule type" value="Genomic_DNA"/>
</dbReference>
<evidence type="ECO:0000313" key="3">
    <source>
        <dbReference type="Proteomes" id="UP001164042"/>
    </source>
</evidence>
<proteinExistence type="predicted"/>
<organism evidence="2 3">
    <name type="scientific">Lactococcus garvieae</name>
    <dbReference type="NCBI Taxonomy" id="1363"/>
    <lineage>
        <taxon>Bacteria</taxon>
        <taxon>Bacillati</taxon>
        <taxon>Bacillota</taxon>
        <taxon>Bacilli</taxon>
        <taxon>Lactobacillales</taxon>
        <taxon>Streptococcaceae</taxon>
        <taxon>Lactococcus</taxon>
    </lineage>
</organism>
<dbReference type="Proteomes" id="UP001164042">
    <property type="component" value="Chromosome"/>
</dbReference>
<protein>
    <submittedName>
        <fullName evidence="2">Uncharacterized protein</fullName>
    </submittedName>
</protein>
<gene>
    <name evidence="2" type="ORF">OF801_04165</name>
</gene>
<sequence>MKQNKKQKLRNILLLSLLLLVGGTFAFTAFNQQVINERLLDNNVGGRVHDYYDVETENKDVFVENYGEGPIMVRVRLSEFMTIQERGQDSWTPVVSGTERDNVETWSVYRPSPTDINTRLGVGGMDFNRFSNLTFGRVSDTTPWYLPTFNLDNTDLRTAAAGDALDYMEGDATHPGNGEADFWVADDYYENTAGRWPGSTGRRDTAQNLSQDKAPITIAEWLELDDDEKIGNFWVIDHQTGWAYWASKLEAGQATSYLLDAAEMTDQARGINGLAYYAIHVASDLVSPEHREEFLAPDEEGEHHPSLIRLIEGINSNEVRENDLWNFNNKIEDLNFRLMSASAGTNFIMDLGPAIGTHHFRYLENLGNGFHWTILHTEISIEGGDPEATLINWFNNLPEGLRNATQPVNVGAAFDTGSTFGADFGLTAGGWVVRDWGYLDLPEVTADRTRVTPEAEGGVRRAFSLSLADVQYLSTTPSRGFMNAPNRASFFQRWWPLRTPSGPNNHWAINGTGGLVENPASGQQMFLRPSFIIRQ</sequence>
<accession>A0AA46TZ41</accession>
<feature type="chain" id="PRO_5041400952" evidence="1">
    <location>
        <begin position="27"/>
        <end position="535"/>
    </location>
</feature>
<dbReference type="RefSeq" id="WP_165716663.1">
    <property type="nucleotide sequence ID" value="NZ_CP109635.1"/>
</dbReference>
<reference evidence="2" key="1">
    <citation type="submission" date="2022-10" db="EMBL/GenBank/DDBJ databases">
        <title>Genome assembly of Lactococcus garvieae isolates from cricket gut.</title>
        <authorList>
            <person name="Luecke A.R."/>
            <person name="Brown A.M.V."/>
            <person name="Wakeman C.A."/>
        </authorList>
    </citation>
    <scope>NUCLEOTIDE SEQUENCE</scope>
    <source>
        <strain evidence="2">Alexii-11_2</strain>
    </source>
</reference>
<keyword evidence="1" id="KW-0732">Signal</keyword>
<feature type="signal peptide" evidence="1">
    <location>
        <begin position="1"/>
        <end position="26"/>
    </location>
</feature>
<name>A0AA46TZ41_9LACT</name>
<evidence type="ECO:0000256" key="1">
    <source>
        <dbReference type="SAM" id="SignalP"/>
    </source>
</evidence>